<dbReference type="Proteomes" id="UP000749471">
    <property type="component" value="Unassembled WGS sequence"/>
</dbReference>
<dbReference type="RefSeq" id="WP_216522198.1">
    <property type="nucleotide sequence ID" value="NZ_JAHLPM010000027.1"/>
</dbReference>
<name>A0ABS6EB65_9FIRM</name>
<sequence length="118" mass="13667">MNNKGSNIKYKVFLVAYKDIDEKVRNILTKYSVLNIRDKDVLLNQTNYQGSGRNFNLNDRTSIYLGWFNDEILEKLDEGYILDIIELHKSMANTGDEILKTLDEEYGDSILVVSVQEL</sequence>
<organism evidence="1 2">
    <name type="scientific">Tissierella simiarum</name>
    <dbReference type="NCBI Taxonomy" id="2841534"/>
    <lineage>
        <taxon>Bacteria</taxon>
        <taxon>Bacillati</taxon>
        <taxon>Bacillota</taxon>
        <taxon>Tissierellia</taxon>
        <taxon>Tissierellales</taxon>
        <taxon>Tissierellaceae</taxon>
        <taxon>Tissierella</taxon>
    </lineage>
</organism>
<comment type="caution">
    <text evidence="1">The sequence shown here is derived from an EMBL/GenBank/DDBJ whole genome shotgun (WGS) entry which is preliminary data.</text>
</comment>
<reference evidence="1 2" key="1">
    <citation type="submission" date="2021-06" db="EMBL/GenBank/DDBJ databases">
        <authorList>
            <person name="Sun Q."/>
            <person name="Li D."/>
        </authorList>
    </citation>
    <scope>NUCLEOTIDE SEQUENCE [LARGE SCALE GENOMIC DNA]</scope>
    <source>
        <strain evidence="1 2">MSJ-40</strain>
    </source>
</reference>
<accession>A0ABS6EB65</accession>
<gene>
    <name evidence="1" type="ORF">KQI42_19470</name>
</gene>
<dbReference type="EMBL" id="JAHLPM010000027">
    <property type="protein sequence ID" value="MBU5440177.1"/>
    <property type="molecule type" value="Genomic_DNA"/>
</dbReference>
<evidence type="ECO:0000313" key="1">
    <source>
        <dbReference type="EMBL" id="MBU5440177.1"/>
    </source>
</evidence>
<proteinExistence type="predicted"/>
<keyword evidence="2" id="KW-1185">Reference proteome</keyword>
<protein>
    <submittedName>
        <fullName evidence="1">Uncharacterized protein</fullName>
    </submittedName>
</protein>
<evidence type="ECO:0000313" key="2">
    <source>
        <dbReference type="Proteomes" id="UP000749471"/>
    </source>
</evidence>